<dbReference type="InterPro" id="IPR036388">
    <property type="entry name" value="WH-like_DNA-bd_sf"/>
</dbReference>
<proteinExistence type="predicted"/>
<evidence type="ECO:0000313" key="1">
    <source>
        <dbReference type="EMBL" id="TFY99461.1"/>
    </source>
</evidence>
<dbReference type="Proteomes" id="UP000298180">
    <property type="component" value="Unassembled WGS sequence"/>
</dbReference>
<dbReference type="EMBL" id="SMLM01000004">
    <property type="protein sequence ID" value="TFY99461.1"/>
    <property type="molecule type" value="Genomic_DNA"/>
</dbReference>
<keyword evidence="2" id="KW-1185">Reference proteome</keyword>
<evidence type="ECO:0008006" key="3">
    <source>
        <dbReference type="Google" id="ProtNLM"/>
    </source>
</evidence>
<dbReference type="AlphaFoldDB" id="A0A4Z0BL36"/>
<organism evidence="1 2">
    <name type="scientific">Ramlibacter henchirensis</name>
    <dbReference type="NCBI Taxonomy" id="204072"/>
    <lineage>
        <taxon>Bacteria</taxon>
        <taxon>Pseudomonadati</taxon>
        <taxon>Pseudomonadota</taxon>
        <taxon>Betaproteobacteria</taxon>
        <taxon>Burkholderiales</taxon>
        <taxon>Comamonadaceae</taxon>
        <taxon>Ramlibacter</taxon>
    </lineage>
</organism>
<gene>
    <name evidence="1" type="ORF">EZ313_22810</name>
</gene>
<sequence length="126" mass="14049">MMRPDLPQDLRRFILTSIPSVPYLEAVLLLRAQPQRIWSAADAARRLYLPEQRASELLAELNSAGIAQAEPHGCRYAPGTEELAAILDQLAAHYAVDLVGVSDLIHSRVDKKAQQFADAFRIRKDS</sequence>
<dbReference type="Gene3D" id="1.10.10.10">
    <property type="entry name" value="Winged helix-like DNA-binding domain superfamily/Winged helix DNA-binding domain"/>
    <property type="match status" value="1"/>
</dbReference>
<accession>A0A4Z0BL36</accession>
<evidence type="ECO:0000313" key="2">
    <source>
        <dbReference type="Proteomes" id="UP000298180"/>
    </source>
</evidence>
<dbReference type="OrthoDB" id="9798172at2"/>
<comment type="caution">
    <text evidence="1">The sequence shown here is derived from an EMBL/GenBank/DDBJ whole genome shotgun (WGS) entry which is preliminary data.</text>
</comment>
<reference evidence="1 2" key="1">
    <citation type="submission" date="2019-03" db="EMBL/GenBank/DDBJ databases">
        <title>Ramlibacter henchirensis DSM 14656, whole genome shotgun sequence.</title>
        <authorList>
            <person name="Zhang X."/>
            <person name="Feng G."/>
            <person name="Zhu H."/>
        </authorList>
    </citation>
    <scope>NUCLEOTIDE SEQUENCE [LARGE SCALE GENOMIC DNA]</scope>
    <source>
        <strain evidence="1 2">DSM 14656</strain>
    </source>
</reference>
<protein>
    <recommendedName>
        <fullName evidence="3">Transcriptional regulator</fullName>
    </recommendedName>
</protein>
<name>A0A4Z0BL36_9BURK</name>